<dbReference type="EMBL" id="JBHRUJ010000004">
    <property type="protein sequence ID" value="MFC3210043.1"/>
    <property type="molecule type" value="Genomic_DNA"/>
</dbReference>
<dbReference type="SUPFAM" id="SSF55681">
    <property type="entry name" value="Class II aaRS and biotin synthetases"/>
    <property type="match status" value="1"/>
</dbReference>
<comment type="caution">
    <text evidence="2">The sequence shown here is derived from an EMBL/GenBank/DDBJ whole genome shotgun (WGS) entry which is preliminary data.</text>
</comment>
<evidence type="ECO:0000313" key="2">
    <source>
        <dbReference type="EMBL" id="MFC3210043.1"/>
    </source>
</evidence>
<keyword evidence="2" id="KW-0436">Ligase</keyword>
<accession>A0ABV7KKU1</accession>
<sequence length="274" mass="30435">MEETWGFIDSGHNSPGFNMALDELMLDWLDKGEIGPTIRFYGWSPAGISIGRFQDADKKIDFGQASAYGAEIVRRQTGGRAVLHDQELTYSVVVPESHPAMPRSVKEAYSVISKGLLEGYRELGISSEFAIPESSMEKTDSAVCFDKSSWYELLVDGKKAAGSAQMRKKGIILQHGSIPIEIDSVKLFDLFSYPSLEIKHRAREAFKEKAISINAATGKSFVYDEVKAAFKKGFEKGLGIKLEPLALSDAKLVEINQLAETKYKNLDWSYSTEK</sequence>
<dbReference type="InterPro" id="IPR050664">
    <property type="entry name" value="Octanoyltrans_LipM/LipL"/>
</dbReference>
<dbReference type="Gene3D" id="3.30.930.10">
    <property type="entry name" value="Bira Bifunctional Protein, Domain 2"/>
    <property type="match status" value="1"/>
</dbReference>
<dbReference type="PANTHER" id="PTHR43679">
    <property type="entry name" value="OCTANOYLTRANSFERASE LIPM-RELATED"/>
    <property type="match status" value="1"/>
</dbReference>
<dbReference type="RefSeq" id="WP_117313313.1">
    <property type="nucleotide sequence ID" value="NZ_JBHRUJ010000004.1"/>
</dbReference>
<organism evidence="2 3">
    <name type="scientific">Planomicrobium okeanokoites</name>
    <name type="common">Planococcus okeanokoites</name>
    <name type="synonym">Flavobacterium okeanokoites</name>
    <dbReference type="NCBI Taxonomy" id="244"/>
    <lineage>
        <taxon>Bacteria</taxon>
        <taxon>Bacillati</taxon>
        <taxon>Bacillota</taxon>
        <taxon>Bacilli</taxon>
        <taxon>Bacillales</taxon>
        <taxon>Caryophanaceae</taxon>
        <taxon>Planomicrobium</taxon>
    </lineage>
</organism>
<keyword evidence="3" id="KW-1185">Reference proteome</keyword>
<protein>
    <submittedName>
        <fullName evidence="2">Biotin/lipoate A/B protein ligase family protein</fullName>
    </submittedName>
</protein>
<dbReference type="GO" id="GO:0016874">
    <property type="term" value="F:ligase activity"/>
    <property type="evidence" value="ECO:0007669"/>
    <property type="project" value="UniProtKB-KW"/>
</dbReference>
<gene>
    <name evidence="2" type="ORF">ACFOEJ_03020</name>
</gene>
<reference evidence="3" key="1">
    <citation type="journal article" date="2019" name="Int. J. Syst. Evol. Microbiol.">
        <title>The Global Catalogue of Microorganisms (GCM) 10K type strain sequencing project: providing services to taxonomists for standard genome sequencing and annotation.</title>
        <authorList>
            <consortium name="The Broad Institute Genomics Platform"/>
            <consortium name="The Broad Institute Genome Sequencing Center for Infectious Disease"/>
            <person name="Wu L."/>
            <person name="Ma J."/>
        </authorList>
    </citation>
    <scope>NUCLEOTIDE SEQUENCE [LARGE SCALE GENOMIC DNA]</scope>
    <source>
        <strain evidence="3">CCM 320</strain>
    </source>
</reference>
<proteinExistence type="predicted"/>
<dbReference type="PROSITE" id="PS51733">
    <property type="entry name" value="BPL_LPL_CATALYTIC"/>
    <property type="match status" value="1"/>
</dbReference>
<dbReference type="InterPro" id="IPR004143">
    <property type="entry name" value="BPL_LPL_catalytic"/>
</dbReference>
<feature type="domain" description="BPL/LPL catalytic" evidence="1">
    <location>
        <begin position="32"/>
        <end position="242"/>
    </location>
</feature>
<dbReference type="CDD" id="cd16443">
    <property type="entry name" value="LplA"/>
    <property type="match status" value="1"/>
</dbReference>
<dbReference type="Proteomes" id="UP001595625">
    <property type="component" value="Unassembled WGS sequence"/>
</dbReference>
<evidence type="ECO:0000313" key="3">
    <source>
        <dbReference type="Proteomes" id="UP001595625"/>
    </source>
</evidence>
<dbReference type="PANTHER" id="PTHR43679:SF2">
    <property type="entry name" value="OCTANOYL-[GCVH]:PROTEIN N-OCTANOYLTRANSFERASE"/>
    <property type="match status" value="1"/>
</dbReference>
<name>A0ABV7KKU1_PLAOK</name>
<dbReference type="Pfam" id="PF21948">
    <property type="entry name" value="LplA-B_cat"/>
    <property type="match status" value="1"/>
</dbReference>
<dbReference type="InterPro" id="IPR045864">
    <property type="entry name" value="aa-tRNA-synth_II/BPL/LPL"/>
</dbReference>
<evidence type="ECO:0000259" key="1">
    <source>
        <dbReference type="PROSITE" id="PS51733"/>
    </source>
</evidence>